<keyword evidence="3" id="KW-0813">Transport</keyword>
<evidence type="ECO:0000256" key="5">
    <source>
        <dbReference type="SAM" id="SignalP"/>
    </source>
</evidence>
<dbReference type="EMBL" id="FCOA02000009">
    <property type="protein sequence ID" value="SAK65523.1"/>
    <property type="molecule type" value="Genomic_DNA"/>
</dbReference>
<dbReference type="FunFam" id="3.10.105.10:FF:000001">
    <property type="entry name" value="Oligopeptide ABC transporter, oligopeptide-binding protein"/>
    <property type="match status" value="1"/>
</dbReference>
<dbReference type="OrthoDB" id="9801799at2"/>
<protein>
    <submittedName>
        <fullName evidence="7">Periplasmic oligopeptide-binding protein</fullName>
    </submittedName>
</protein>
<dbReference type="InterPro" id="IPR000914">
    <property type="entry name" value="SBP_5_dom"/>
</dbReference>
<dbReference type="Gene3D" id="3.90.76.10">
    <property type="entry name" value="Dipeptide-binding Protein, Domain 1"/>
    <property type="match status" value="1"/>
</dbReference>
<dbReference type="SUPFAM" id="SSF53850">
    <property type="entry name" value="Periplasmic binding protein-like II"/>
    <property type="match status" value="1"/>
</dbReference>
<dbReference type="GO" id="GO:0015833">
    <property type="term" value="P:peptide transport"/>
    <property type="evidence" value="ECO:0007669"/>
    <property type="project" value="TreeGrafter"/>
</dbReference>
<keyword evidence="8" id="KW-1185">Reference proteome</keyword>
<dbReference type="GO" id="GO:0043190">
    <property type="term" value="C:ATP-binding cassette (ABC) transporter complex"/>
    <property type="evidence" value="ECO:0007669"/>
    <property type="project" value="InterPro"/>
</dbReference>
<sequence>MKLFAVPHALIQRTTFATAAAFVLAAAASHASAATVPSGVTLAAKQELVRNNGSETETLDPALVESVGAYNLTTDLFESLTATNNDGAVVPGVAEKWEQKDATTWIFHLRRSARWSNGEAVTANDFVYGIQRFVDPKTASSYANVFGVFLLNGADVAAGKKPVSALGVRAIDASTVEVKTAGPVPFMPELMSNPNFAPVHRASVEKFGKDWTKPGNLVSNGAFQLKDWQVNSKIVMTKSPDYWDRANVQLTQVTYLPIEDENTDVKMFQSGENDMTYQMPTGTYAKYSQQFPKDARNSLILGTRYYSFNNRDPLLKDVRVRKALSMVIDRDLLAQRVTADGQVPLYGALPKGVVGADVTTYEWAAWPMARRVEEAKKLLEQAGVKPGTKLRFAMNTSDYNKKMAIFIASEWKSKLGLTMDIESMEFKVLLKKRHAGDYQIARNGWVADYNDATTFLQLVGCGSDQNDNFNCNPKADALVKEASQTTDQTKRAQLQTQAAKMIMDDYPMLPLLQYGLPRLVKSYVGGYSLKNPMDRYHSKELYIVKH</sequence>
<dbReference type="Proteomes" id="UP000054851">
    <property type="component" value="Unassembled WGS sequence"/>
</dbReference>
<evidence type="ECO:0000259" key="6">
    <source>
        <dbReference type="Pfam" id="PF00496"/>
    </source>
</evidence>
<dbReference type="PANTHER" id="PTHR30290">
    <property type="entry name" value="PERIPLASMIC BINDING COMPONENT OF ABC TRANSPORTER"/>
    <property type="match status" value="1"/>
</dbReference>
<accession>A0A158B638</accession>
<comment type="caution">
    <text evidence="7">The sequence shown here is derived from an EMBL/GenBank/DDBJ whole genome shotgun (WGS) entry which is preliminary data.</text>
</comment>
<evidence type="ECO:0000256" key="1">
    <source>
        <dbReference type="ARBA" id="ARBA00004196"/>
    </source>
</evidence>
<proteinExistence type="inferred from homology"/>
<feature type="signal peptide" evidence="5">
    <location>
        <begin position="1"/>
        <end position="33"/>
    </location>
</feature>
<dbReference type="STRING" id="1777140.AWB79_03235"/>
<dbReference type="InterPro" id="IPR030678">
    <property type="entry name" value="Peptide/Ni-bd"/>
</dbReference>
<keyword evidence="4 5" id="KW-0732">Signal</keyword>
<dbReference type="AlphaFoldDB" id="A0A158B638"/>
<dbReference type="InterPro" id="IPR039424">
    <property type="entry name" value="SBP_5"/>
</dbReference>
<dbReference type="Gene3D" id="3.40.190.10">
    <property type="entry name" value="Periplasmic binding protein-like II"/>
    <property type="match status" value="1"/>
</dbReference>
<evidence type="ECO:0000313" key="7">
    <source>
        <dbReference type="EMBL" id="SAK65523.1"/>
    </source>
</evidence>
<dbReference type="Gene3D" id="3.10.105.10">
    <property type="entry name" value="Dipeptide-binding Protein, Domain 3"/>
    <property type="match status" value="1"/>
</dbReference>
<organism evidence="7 8">
    <name type="scientific">Caballeronia hypogeia</name>
    <dbReference type="NCBI Taxonomy" id="1777140"/>
    <lineage>
        <taxon>Bacteria</taxon>
        <taxon>Pseudomonadati</taxon>
        <taxon>Pseudomonadota</taxon>
        <taxon>Betaproteobacteria</taxon>
        <taxon>Burkholderiales</taxon>
        <taxon>Burkholderiaceae</taxon>
        <taxon>Caballeronia</taxon>
    </lineage>
</organism>
<dbReference type="CDD" id="cd08504">
    <property type="entry name" value="PBP2_OppA"/>
    <property type="match status" value="1"/>
</dbReference>
<dbReference type="GO" id="GO:0030288">
    <property type="term" value="C:outer membrane-bounded periplasmic space"/>
    <property type="evidence" value="ECO:0007669"/>
    <property type="project" value="TreeGrafter"/>
</dbReference>
<dbReference type="PANTHER" id="PTHR30290:SF10">
    <property type="entry name" value="PERIPLASMIC OLIGOPEPTIDE-BINDING PROTEIN-RELATED"/>
    <property type="match status" value="1"/>
</dbReference>
<dbReference type="Pfam" id="PF00496">
    <property type="entry name" value="SBP_bac_5"/>
    <property type="match status" value="1"/>
</dbReference>
<evidence type="ECO:0000256" key="4">
    <source>
        <dbReference type="ARBA" id="ARBA00022729"/>
    </source>
</evidence>
<comment type="similarity">
    <text evidence="2">Belongs to the bacterial solute-binding protein 5 family.</text>
</comment>
<name>A0A158B638_9BURK</name>
<evidence type="ECO:0000313" key="8">
    <source>
        <dbReference type="Proteomes" id="UP000054851"/>
    </source>
</evidence>
<reference evidence="7" key="1">
    <citation type="submission" date="2016-01" db="EMBL/GenBank/DDBJ databases">
        <authorList>
            <person name="Peeters C."/>
        </authorList>
    </citation>
    <scope>NUCLEOTIDE SEQUENCE</scope>
    <source>
        <strain evidence="7">LMG 29322</strain>
    </source>
</reference>
<feature type="chain" id="PRO_5007621383" evidence="5">
    <location>
        <begin position="34"/>
        <end position="546"/>
    </location>
</feature>
<dbReference type="PIRSF" id="PIRSF002741">
    <property type="entry name" value="MppA"/>
    <property type="match status" value="1"/>
</dbReference>
<evidence type="ECO:0000256" key="2">
    <source>
        <dbReference type="ARBA" id="ARBA00005695"/>
    </source>
</evidence>
<comment type="subcellular location">
    <subcellularLocation>
        <location evidence="1">Cell envelope</location>
    </subcellularLocation>
</comment>
<feature type="domain" description="Solute-binding protein family 5" evidence="6">
    <location>
        <begin position="89"/>
        <end position="465"/>
    </location>
</feature>
<dbReference type="GO" id="GO:1904680">
    <property type="term" value="F:peptide transmembrane transporter activity"/>
    <property type="evidence" value="ECO:0007669"/>
    <property type="project" value="TreeGrafter"/>
</dbReference>
<dbReference type="RefSeq" id="WP_061168407.1">
    <property type="nucleotide sequence ID" value="NZ_FCOA02000009.1"/>
</dbReference>
<gene>
    <name evidence="7" type="ORF">AWB79_03235</name>
</gene>
<dbReference type="FunFam" id="3.90.76.10:FF:000001">
    <property type="entry name" value="Oligopeptide ABC transporter substrate-binding protein"/>
    <property type="match status" value="1"/>
</dbReference>
<evidence type="ECO:0000256" key="3">
    <source>
        <dbReference type="ARBA" id="ARBA00022448"/>
    </source>
</evidence>